<feature type="domain" description="SnoaL-like" evidence="1">
    <location>
        <begin position="23"/>
        <end position="116"/>
    </location>
</feature>
<evidence type="ECO:0000313" key="2">
    <source>
        <dbReference type="EMBL" id="RKN45826.1"/>
    </source>
</evidence>
<name>A0A3A9ZEW3_9ACTN</name>
<dbReference type="Gene3D" id="3.10.450.50">
    <property type="match status" value="1"/>
</dbReference>
<keyword evidence="3" id="KW-1185">Reference proteome</keyword>
<dbReference type="EMBL" id="RBAL01000002">
    <property type="protein sequence ID" value="RKN45826.1"/>
    <property type="molecule type" value="Genomic_DNA"/>
</dbReference>
<comment type="caution">
    <text evidence="2">The sequence shown here is derived from an EMBL/GenBank/DDBJ whole genome shotgun (WGS) entry which is preliminary data.</text>
</comment>
<dbReference type="InterPro" id="IPR037401">
    <property type="entry name" value="SnoaL-like"/>
</dbReference>
<gene>
    <name evidence="2" type="ORF">D7294_05110</name>
</gene>
<reference evidence="2 3" key="1">
    <citation type="journal article" date="2014" name="Int. J. Syst. Evol. Microbiol.">
        <title>Streptomyces hoynatensis sp. nov., isolated from deep marine sediment.</title>
        <authorList>
            <person name="Veyisoglu A."/>
            <person name="Sahin N."/>
        </authorList>
    </citation>
    <scope>NUCLEOTIDE SEQUENCE [LARGE SCALE GENOMIC DNA]</scope>
    <source>
        <strain evidence="2 3">KCTC 29097</strain>
    </source>
</reference>
<dbReference type="RefSeq" id="WP_120675915.1">
    <property type="nucleotide sequence ID" value="NZ_RBAL01000002.1"/>
</dbReference>
<dbReference type="Proteomes" id="UP000272474">
    <property type="component" value="Unassembled WGS sequence"/>
</dbReference>
<proteinExistence type="predicted"/>
<evidence type="ECO:0000313" key="3">
    <source>
        <dbReference type="Proteomes" id="UP000272474"/>
    </source>
</evidence>
<dbReference type="Pfam" id="PF12680">
    <property type="entry name" value="SnoaL_2"/>
    <property type="match status" value="1"/>
</dbReference>
<dbReference type="AlphaFoldDB" id="A0A3A9ZEW3"/>
<organism evidence="2 3">
    <name type="scientific">Streptomyces hoynatensis</name>
    <dbReference type="NCBI Taxonomy" id="1141874"/>
    <lineage>
        <taxon>Bacteria</taxon>
        <taxon>Bacillati</taxon>
        <taxon>Actinomycetota</taxon>
        <taxon>Actinomycetes</taxon>
        <taxon>Kitasatosporales</taxon>
        <taxon>Streptomycetaceae</taxon>
        <taxon>Streptomyces</taxon>
    </lineage>
</organism>
<protein>
    <submittedName>
        <fullName evidence="2">Nuclear transport factor 2 family protein</fullName>
    </submittedName>
</protein>
<accession>A0A3A9ZEW3</accession>
<dbReference type="SUPFAM" id="SSF54427">
    <property type="entry name" value="NTF2-like"/>
    <property type="match status" value="1"/>
</dbReference>
<sequence>MGEEELKARYVRWIDELWNGPADPERLAAVAGTLVTGDFVGHWPGRVVEGPDGIAALIAETKGMFSALSFEIEVPPFAEGEFVAARWTGRGLSATGATRFFGNDILRARDGRFAEYWVASATV</sequence>
<evidence type="ECO:0000259" key="1">
    <source>
        <dbReference type="Pfam" id="PF12680"/>
    </source>
</evidence>
<dbReference type="OrthoDB" id="4153705at2"/>
<dbReference type="InterPro" id="IPR032710">
    <property type="entry name" value="NTF2-like_dom_sf"/>
</dbReference>